<reference evidence="1 2" key="1">
    <citation type="submission" date="2020-05" db="EMBL/GenBank/DDBJ databases">
        <authorList>
            <person name="Campoy J."/>
            <person name="Schneeberger K."/>
            <person name="Spophaly S."/>
        </authorList>
    </citation>
    <scope>NUCLEOTIDE SEQUENCE [LARGE SCALE GENOMIC DNA]</scope>
    <source>
        <strain evidence="1">PruArmRojPasFocal</strain>
    </source>
</reference>
<gene>
    <name evidence="1" type="ORF">CURHAP_LOCUS612</name>
</gene>
<sequence>MALPCGLVKQSPVGLFSPICSVSPAEGGVRPGFQEDSGRVLSSAAQQESSLGLLRQGGEERSRAVVVLASETHRQSFGSLHLQQTLLFFCWTLAVRQGWYDMDFAECCCLYSQQSFGSWRPSEVTELRQDPVIGKVLGVGRIGKVEGREGGAFRALGPGLGKGLQSPVDFVFLLLEPLFFLSAPNFFLRHLPFGESITRILRVLTWASLESNWTLLAFDMANPGSRNRQVLLNRFSFFD</sequence>
<protein>
    <submittedName>
        <fullName evidence="1">Uncharacterized protein</fullName>
    </submittedName>
</protein>
<proteinExistence type="predicted"/>
<name>A0A6J5TCX8_PRUAR</name>
<evidence type="ECO:0000313" key="1">
    <source>
        <dbReference type="EMBL" id="CAB4261730.1"/>
    </source>
</evidence>
<organism evidence="1 2">
    <name type="scientific">Prunus armeniaca</name>
    <name type="common">Apricot</name>
    <name type="synonym">Armeniaca vulgaris</name>
    <dbReference type="NCBI Taxonomy" id="36596"/>
    <lineage>
        <taxon>Eukaryota</taxon>
        <taxon>Viridiplantae</taxon>
        <taxon>Streptophyta</taxon>
        <taxon>Embryophyta</taxon>
        <taxon>Tracheophyta</taxon>
        <taxon>Spermatophyta</taxon>
        <taxon>Magnoliopsida</taxon>
        <taxon>eudicotyledons</taxon>
        <taxon>Gunneridae</taxon>
        <taxon>Pentapetalae</taxon>
        <taxon>rosids</taxon>
        <taxon>fabids</taxon>
        <taxon>Rosales</taxon>
        <taxon>Rosaceae</taxon>
        <taxon>Amygdaloideae</taxon>
        <taxon>Amygdaleae</taxon>
        <taxon>Prunus</taxon>
    </lineage>
</organism>
<dbReference type="AlphaFoldDB" id="A0A6J5TCX8"/>
<dbReference type="Proteomes" id="UP000507222">
    <property type="component" value="Unassembled WGS sequence"/>
</dbReference>
<accession>A0A6J5TCX8</accession>
<dbReference type="EMBL" id="CAEKDK010000001">
    <property type="protein sequence ID" value="CAB4261730.1"/>
    <property type="molecule type" value="Genomic_DNA"/>
</dbReference>
<evidence type="ECO:0000313" key="2">
    <source>
        <dbReference type="Proteomes" id="UP000507222"/>
    </source>
</evidence>